<dbReference type="InterPro" id="IPR024674">
    <property type="entry name" value="HpaB/PvcC/4-BUDH_N"/>
</dbReference>
<dbReference type="InterPro" id="IPR024719">
    <property type="entry name" value="HpaB/PvcC/4-BUDH_C"/>
</dbReference>
<accession>A0A136Q059</accession>
<evidence type="ECO:0000256" key="3">
    <source>
        <dbReference type="ARBA" id="ARBA00023002"/>
    </source>
</evidence>
<keyword evidence="2 4" id="KW-0274">FAD</keyword>
<dbReference type="Gene3D" id="2.40.110.10">
    <property type="entry name" value="Butyryl-CoA Dehydrogenase, subunit A, domain 2"/>
    <property type="match status" value="1"/>
</dbReference>
<dbReference type="SUPFAM" id="SSF47203">
    <property type="entry name" value="Acyl-CoA dehydrogenase C-terminal domain-like"/>
    <property type="match status" value="1"/>
</dbReference>
<evidence type="ECO:0000313" key="8">
    <source>
        <dbReference type="Proteomes" id="UP000070366"/>
    </source>
</evidence>
<dbReference type="InterPro" id="IPR046373">
    <property type="entry name" value="Acyl-CoA_Oxase/DH_mid-dom_sf"/>
</dbReference>
<dbReference type="Proteomes" id="UP000070366">
    <property type="component" value="Unassembled WGS sequence"/>
</dbReference>
<dbReference type="GO" id="GO:0016627">
    <property type="term" value="F:oxidoreductase activity, acting on the CH-CH group of donors"/>
    <property type="evidence" value="ECO:0007669"/>
    <property type="project" value="InterPro"/>
</dbReference>
<dbReference type="PANTHER" id="PTHR36117">
    <property type="entry name" value="4-HYDROXYPHENYLACETATE 3-MONOOXYGENASE-RELATED"/>
    <property type="match status" value="1"/>
</dbReference>
<dbReference type="SUPFAM" id="SSF56645">
    <property type="entry name" value="Acyl-CoA dehydrogenase NM domain-like"/>
    <property type="match status" value="1"/>
</dbReference>
<feature type="binding site" evidence="4">
    <location>
        <position position="189"/>
    </location>
    <ligand>
        <name>FAD</name>
        <dbReference type="ChEBI" id="CHEBI:57692"/>
    </ligand>
</feature>
<organism evidence="7 8">
    <name type="scientific">Christensenella minuta</name>
    <dbReference type="NCBI Taxonomy" id="626937"/>
    <lineage>
        <taxon>Bacteria</taxon>
        <taxon>Bacillati</taxon>
        <taxon>Bacillota</taxon>
        <taxon>Clostridia</taxon>
        <taxon>Christensenellales</taxon>
        <taxon>Christensenellaceae</taxon>
        <taxon>Christensenella</taxon>
    </lineage>
</organism>
<gene>
    <name evidence="7" type="ORF">HMPREF3293_03085</name>
</gene>
<keyword evidence="7" id="KW-0413">Isomerase</keyword>
<evidence type="ECO:0000259" key="6">
    <source>
        <dbReference type="Pfam" id="PF11794"/>
    </source>
</evidence>
<dbReference type="AlphaFoldDB" id="A0A136Q059"/>
<dbReference type="OrthoDB" id="9785230at2"/>
<keyword evidence="3" id="KW-0560">Oxidoreductase</keyword>
<sequence length="489" mass="55054">MMNKEQYIESLRQYKPIVYLNGRLVESVVDDPMTRPHVNSAAVTYELAFDPMYEELMTTTSHLTGKKINRFTSVHQSTDDLVKKVKMLRMIGQKTGTCFQRCVGFDAMNSTFITTFNIDRECGTDYHERFKKYLEYVQENDLMIAGSMTDPKGDRSKKPSAQADPDLFVHIVERREDGIVIRGAKAHQTGMINSHEMLILPTTNLGEEDQDYAVACAIRVDAPGVVHLFGRQTNDNRRLDGDIDTGNSEYAIVGGETLTVLNDVFVPWDRVFMCGEYKFAQEYVSTFAAYHRQNYGGCKVGLADVIIGSAAAMAEYNGVKASHVRDKITEMINMAETMYNCSLGCSCQGTKTEAGSYYVNTLLANTVKLNCTRYMYEISRLAHDIAGGFIATLPYEADYRNPETKGYIDKYFSANPDFSTEERIRMGRLLENMTGGTALAESMHGAGSPEAMKIMLYRESNIDHKKALAKKLAKIDKITKKDEEKDYVE</sequence>
<dbReference type="PANTHER" id="PTHR36117:SF3">
    <property type="entry name" value="4-HYDROXYPHENYLACETATE 3-MONOOXYGENASE-RELATED"/>
    <property type="match status" value="1"/>
</dbReference>
<dbReference type="PIRSF" id="PIRSF000331">
    <property type="entry name" value="HpaA_HpaB"/>
    <property type="match status" value="1"/>
</dbReference>
<dbReference type="Pfam" id="PF03241">
    <property type="entry name" value="HpaB"/>
    <property type="match status" value="1"/>
</dbReference>
<dbReference type="GO" id="GO:0016853">
    <property type="term" value="F:isomerase activity"/>
    <property type="evidence" value="ECO:0007669"/>
    <property type="project" value="UniProtKB-KW"/>
</dbReference>
<dbReference type="EMBL" id="LSZW01000067">
    <property type="protein sequence ID" value="KXK64037.1"/>
    <property type="molecule type" value="Genomic_DNA"/>
</dbReference>
<protein>
    <submittedName>
        <fullName evidence="7">Gamma-aminobutyrate metabolism dehydratase/isomerase</fullName>
    </submittedName>
</protein>
<dbReference type="InterPro" id="IPR036250">
    <property type="entry name" value="AcylCo_DH-like_C"/>
</dbReference>
<feature type="domain" description="HpaB/PvcC/4-BUDH C-terminal" evidence="5">
    <location>
        <begin position="281"/>
        <end position="473"/>
    </location>
</feature>
<dbReference type="PATRIC" id="fig|626937.4.peg.3035"/>
<dbReference type="InterPro" id="IPR009100">
    <property type="entry name" value="AcylCoA_DH/oxidase_NM_dom_sf"/>
</dbReference>
<keyword evidence="1" id="KW-0285">Flavoprotein</keyword>
<dbReference type="Gene3D" id="1.20.140.10">
    <property type="entry name" value="Butyryl-CoA Dehydrogenase, subunit A, domain 3"/>
    <property type="match status" value="1"/>
</dbReference>
<name>A0A136Q059_9FIRM</name>
<evidence type="ECO:0000256" key="1">
    <source>
        <dbReference type="ARBA" id="ARBA00022630"/>
    </source>
</evidence>
<feature type="domain" description="HpaB/PvcC/4-BUDH N-terminal" evidence="6">
    <location>
        <begin position="4"/>
        <end position="273"/>
    </location>
</feature>
<dbReference type="RefSeq" id="WP_066522843.1">
    <property type="nucleotide sequence ID" value="NZ_CABMOF010000010.1"/>
</dbReference>
<evidence type="ECO:0000256" key="4">
    <source>
        <dbReference type="PIRSR" id="PIRSR000331-2"/>
    </source>
</evidence>
<dbReference type="KEGG" id="cmiu:B1H56_13815"/>
<proteinExistence type="predicted"/>
<evidence type="ECO:0000256" key="2">
    <source>
        <dbReference type="ARBA" id="ARBA00022827"/>
    </source>
</evidence>
<dbReference type="STRING" id="626937.HMPREF3293_03085"/>
<evidence type="ECO:0000313" key="7">
    <source>
        <dbReference type="EMBL" id="KXK64037.1"/>
    </source>
</evidence>
<comment type="caution">
    <text evidence="7">The sequence shown here is derived from an EMBL/GenBank/DDBJ whole genome shotgun (WGS) entry which is preliminary data.</text>
</comment>
<dbReference type="Gene3D" id="1.10.3140.10">
    <property type="entry name" value="4-hydroxybutyryl-coa dehydratase, domain 1"/>
    <property type="match status" value="1"/>
</dbReference>
<dbReference type="Pfam" id="PF11794">
    <property type="entry name" value="HpaB_N"/>
    <property type="match status" value="1"/>
</dbReference>
<keyword evidence="8" id="KW-1185">Reference proteome</keyword>
<evidence type="ECO:0000259" key="5">
    <source>
        <dbReference type="Pfam" id="PF03241"/>
    </source>
</evidence>
<reference evidence="7 8" key="1">
    <citation type="submission" date="2016-02" db="EMBL/GenBank/DDBJ databases">
        <authorList>
            <person name="Wen L."/>
            <person name="He K."/>
            <person name="Yang H."/>
        </authorList>
    </citation>
    <scope>NUCLEOTIDE SEQUENCE [LARGE SCALE GENOMIC DNA]</scope>
    <source>
        <strain evidence="7 8">DSM 22607</strain>
    </source>
</reference>
<dbReference type="InterPro" id="IPR004925">
    <property type="entry name" value="HpaB/PvcC/4-BUDH"/>
</dbReference>